<dbReference type="SUPFAM" id="SSF52047">
    <property type="entry name" value="RNI-like"/>
    <property type="match status" value="1"/>
</dbReference>
<evidence type="ECO:0008006" key="3">
    <source>
        <dbReference type="Google" id="ProtNLM"/>
    </source>
</evidence>
<sequence length="420" mass="47742">MASQLSLDSLPPEVVETIVSMLDFADVCALRLTGTLVSAKASQCRFTSWFSRKRIELTSKAQLDDFVRMTERNQVGCLLEHLTLVYVLPPLGDDAETSKPKQDAQVVVWCLTLAFKNILVHSEHSRLQSLTLKVERDGDDLTDGTWRNPKSFGNKELIWASAAWTFETACLALDTSRLPINQFNIFDGAKRGSLACDQLAKTMNVVEVPMAMKNLRCLSLSLSERMHNLDSQGFEFVTSANHHIQHLCRFLQCFPGLESLEIHWFNYSRNRISAMERERRFFDLVAESVKLPHLLCLSLKGVYTCEAALTKFLSNTPLLHSLTLEGLHLQEGTFHRIFDMVLPQLDYLRLDDLFAPSLIDFDLPGEPHFPSTGAKKGPNELTRCGPEARRSIKYRTFSGRGMGSQRYNQWLYMRLLKYGI</sequence>
<dbReference type="Proteomes" id="UP000799439">
    <property type="component" value="Unassembled WGS sequence"/>
</dbReference>
<dbReference type="InterPro" id="IPR032675">
    <property type="entry name" value="LRR_dom_sf"/>
</dbReference>
<comment type="caution">
    <text evidence="1">The sequence shown here is derived from an EMBL/GenBank/DDBJ whole genome shotgun (WGS) entry which is preliminary data.</text>
</comment>
<protein>
    <recommendedName>
        <fullName evidence="3">F-box domain-containing protein</fullName>
    </recommendedName>
</protein>
<name>A0A9P4IY89_9PEZI</name>
<evidence type="ECO:0000313" key="2">
    <source>
        <dbReference type="Proteomes" id="UP000799439"/>
    </source>
</evidence>
<evidence type="ECO:0000313" key="1">
    <source>
        <dbReference type="EMBL" id="KAF2151119.1"/>
    </source>
</evidence>
<keyword evidence="2" id="KW-1185">Reference proteome</keyword>
<proteinExistence type="predicted"/>
<dbReference type="AlphaFoldDB" id="A0A9P4IY89"/>
<accession>A0A9P4IY89</accession>
<gene>
    <name evidence="1" type="ORF">K461DRAFT_269396</name>
</gene>
<dbReference type="OrthoDB" id="3640045at2759"/>
<dbReference type="Gene3D" id="3.80.10.10">
    <property type="entry name" value="Ribonuclease Inhibitor"/>
    <property type="match status" value="1"/>
</dbReference>
<organism evidence="1 2">
    <name type="scientific">Myriangium duriaei CBS 260.36</name>
    <dbReference type="NCBI Taxonomy" id="1168546"/>
    <lineage>
        <taxon>Eukaryota</taxon>
        <taxon>Fungi</taxon>
        <taxon>Dikarya</taxon>
        <taxon>Ascomycota</taxon>
        <taxon>Pezizomycotina</taxon>
        <taxon>Dothideomycetes</taxon>
        <taxon>Dothideomycetidae</taxon>
        <taxon>Myriangiales</taxon>
        <taxon>Myriangiaceae</taxon>
        <taxon>Myriangium</taxon>
    </lineage>
</organism>
<reference evidence="1" key="1">
    <citation type="journal article" date="2020" name="Stud. Mycol.">
        <title>101 Dothideomycetes genomes: a test case for predicting lifestyles and emergence of pathogens.</title>
        <authorList>
            <person name="Haridas S."/>
            <person name="Albert R."/>
            <person name="Binder M."/>
            <person name="Bloem J."/>
            <person name="Labutti K."/>
            <person name="Salamov A."/>
            <person name="Andreopoulos B."/>
            <person name="Baker S."/>
            <person name="Barry K."/>
            <person name="Bills G."/>
            <person name="Bluhm B."/>
            <person name="Cannon C."/>
            <person name="Castanera R."/>
            <person name="Culley D."/>
            <person name="Daum C."/>
            <person name="Ezra D."/>
            <person name="Gonzalez J."/>
            <person name="Henrissat B."/>
            <person name="Kuo A."/>
            <person name="Liang C."/>
            <person name="Lipzen A."/>
            <person name="Lutzoni F."/>
            <person name="Magnuson J."/>
            <person name="Mondo S."/>
            <person name="Nolan M."/>
            <person name="Ohm R."/>
            <person name="Pangilinan J."/>
            <person name="Park H.-J."/>
            <person name="Ramirez L."/>
            <person name="Alfaro M."/>
            <person name="Sun H."/>
            <person name="Tritt A."/>
            <person name="Yoshinaga Y."/>
            <person name="Zwiers L.-H."/>
            <person name="Turgeon B."/>
            <person name="Goodwin S."/>
            <person name="Spatafora J."/>
            <person name="Crous P."/>
            <person name="Grigoriev I."/>
        </authorList>
    </citation>
    <scope>NUCLEOTIDE SEQUENCE</scope>
    <source>
        <strain evidence="1">CBS 260.36</strain>
    </source>
</reference>
<dbReference type="EMBL" id="ML996088">
    <property type="protein sequence ID" value="KAF2151119.1"/>
    <property type="molecule type" value="Genomic_DNA"/>
</dbReference>